<evidence type="ECO:0000259" key="1">
    <source>
        <dbReference type="PROSITE" id="PS50004"/>
    </source>
</evidence>
<dbReference type="PROSITE" id="PS50004">
    <property type="entry name" value="C2"/>
    <property type="match status" value="1"/>
</dbReference>
<dbReference type="PRINTS" id="PR00360">
    <property type="entry name" value="C2DOMAIN"/>
</dbReference>
<reference evidence="2" key="1">
    <citation type="submission" date="2021-02" db="EMBL/GenBank/DDBJ databases">
        <authorList>
            <person name="Nowell W R."/>
        </authorList>
    </citation>
    <scope>NUCLEOTIDE SEQUENCE</scope>
</reference>
<evidence type="ECO:0000313" key="4">
    <source>
        <dbReference type="Proteomes" id="UP000663882"/>
    </source>
</evidence>
<dbReference type="CDD" id="cd00030">
    <property type="entry name" value="C2"/>
    <property type="match status" value="1"/>
</dbReference>
<dbReference type="SMART" id="SM00239">
    <property type="entry name" value="C2"/>
    <property type="match status" value="1"/>
</dbReference>
<dbReference type="InterPro" id="IPR035892">
    <property type="entry name" value="C2_domain_sf"/>
</dbReference>
<dbReference type="Pfam" id="PF00168">
    <property type="entry name" value="C2"/>
    <property type="match status" value="1"/>
</dbReference>
<evidence type="ECO:0000313" key="2">
    <source>
        <dbReference type="EMBL" id="CAF1504409.1"/>
    </source>
</evidence>
<dbReference type="Proteomes" id="UP000663889">
    <property type="component" value="Unassembled WGS sequence"/>
</dbReference>
<proteinExistence type="predicted"/>
<evidence type="ECO:0000313" key="3">
    <source>
        <dbReference type="EMBL" id="CAF1560029.1"/>
    </source>
</evidence>
<dbReference type="EMBL" id="CAJNOU010012018">
    <property type="protein sequence ID" value="CAF1560029.1"/>
    <property type="molecule type" value="Genomic_DNA"/>
</dbReference>
<organism evidence="2 4">
    <name type="scientific">Rotaria sordida</name>
    <dbReference type="NCBI Taxonomy" id="392033"/>
    <lineage>
        <taxon>Eukaryota</taxon>
        <taxon>Metazoa</taxon>
        <taxon>Spiralia</taxon>
        <taxon>Gnathifera</taxon>
        <taxon>Rotifera</taxon>
        <taxon>Eurotatoria</taxon>
        <taxon>Bdelloidea</taxon>
        <taxon>Philodinida</taxon>
        <taxon>Philodinidae</taxon>
        <taxon>Rotaria</taxon>
    </lineage>
</organism>
<dbReference type="Proteomes" id="UP000663882">
    <property type="component" value="Unassembled WGS sequence"/>
</dbReference>
<feature type="domain" description="C2" evidence="1">
    <location>
        <begin position="1"/>
        <end position="102"/>
    </location>
</feature>
<protein>
    <recommendedName>
        <fullName evidence="1">C2 domain-containing protein</fullName>
    </recommendedName>
</protein>
<dbReference type="PANTHER" id="PTHR47052:SF3">
    <property type="entry name" value="INGRESSION PROTEIN 1"/>
    <property type="match status" value="1"/>
</dbReference>
<gene>
    <name evidence="2" type="ORF">RFH988_LOCUS38871</name>
    <name evidence="3" type="ORF">SEV965_LOCUS39106</name>
</gene>
<sequence>MPSGTLEVVIAEGRCLKDQDTFGKSDAYVEVYLDKKYKQRTTTVSNTNNPIWNERFNFNIHGGDGTIHFDIYDDDVDHKDPIGKCKVKVKYVVDNGHYDEWVKLPTTSELSSHGEIHIIMKFESSHSTRSEKGSSSYLPLISTCCVANCLPTAR</sequence>
<dbReference type="OrthoDB" id="1029639at2759"/>
<dbReference type="AlphaFoldDB" id="A0A815TDG1"/>
<dbReference type="Gene3D" id="2.60.40.150">
    <property type="entry name" value="C2 domain"/>
    <property type="match status" value="1"/>
</dbReference>
<name>A0A815TDG1_9BILA</name>
<dbReference type="InterPro" id="IPR000008">
    <property type="entry name" value="C2_dom"/>
</dbReference>
<dbReference type="InterPro" id="IPR052981">
    <property type="entry name" value="Ingression_C2_domain"/>
</dbReference>
<dbReference type="PANTHER" id="PTHR47052">
    <property type="entry name" value="CONSERVED SERINE PROLINE-RICH PROTEIN (AFU_ORTHOLOGUE AFUA_2G01790)"/>
    <property type="match status" value="1"/>
</dbReference>
<comment type="caution">
    <text evidence="2">The sequence shown here is derived from an EMBL/GenBank/DDBJ whole genome shotgun (WGS) entry which is preliminary data.</text>
</comment>
<dbReference type="EMBL" id="CAJNOO010011685">
    <property type="protein sequence ID" value="CAF1504409.1"/>
    <property type="molecule type" value="Genomic_DNA"/>
</dbReference>
<dbReference type="SUPFAM" id="SSF49562">
    <property type="entry name" value="C2 domain (Calcium/lipid-binding domain, CaLB)"/>
    <property type="match status" value="1"/>
</dbReference>
<accession>A0A815TDG1</accession>